<keyword evidence="1" id="KW-1133">Transmembrane helix</keyword>
<keyword evidence="1" id="KW-0812">Transmembrane</keyword>
<organism evidence="3 4">
    <name type="scientific">Blepharisma stoltei</name>
    <dbReference type="NCBI Taxonomy" id="1481888"/>
    <lineage>
        <taxon>Eukaryota</taxon>
        <taxon>Sar</taxon>
        <taxon>Alveolata</taxon>
        <taxon>Ciliophora</taxon>
        <taxon>Postciliodesmatophora</taxon>
        <taxon>Heterotrichea</taxon>
        <taxon>Heterotrichida</taxon>
        <taxon>Blepharismidae</taxon>
        <taxon>Blepharisma</taxon>
    </lineage>
</organism>
<dbReference type="SMART" id="SM00848">
    <property type="entry name" value="Inhibitor_I29"/>
    <property type="match status" value="1"/>
</dbReference>
<dbReference type="Pfam" id="PF08246">
    <property type="entry name" value="Inhibitor_I29"/>
    <property type="match status" value="1"/>
</dbReference>
<proteinExistence type="predicted"/>
<dbReference type="SUPFAM" id="SSF54001">
    <property type="entry name" value="Cysteine proteinases"/>
    <property type="match status" value="1"/>
</dbReference>
<feature type="domain" description="Cathepsin propeptide inhibitor" evidence="2">
    <location>
        <begin position="58"/>
        <end position="113"/>
    </location>
</feature>
<dbReference type="Gene3D" id="1.10.287.2250">
    <property type="match status" value="1"/>
</dbReference>
<dbReference type="AlphaFoldDB" id="A0AAU9IUT2"/>
<name>A0AAU9IUT2_9CILI</name>
<feature type="transmembrane region" description="Helical" evidence="1">
    <location>
        <begin position="20"/>
        <end position="40"/>
    </location>
</feature>
<dbReference type="EMBL" id="CAJZBQ010000018">
    <property type="protein sequence ID" value="CAG9317249.1"/>
    <property type="molecule type" value="Genomic_DNA"/>
</dbReference>
<dbReference type="InterPro" id="IPR013201">
    <property type="entry name" value="Prot_inhib_I29"/>
</dbReference>
<evidence type="ECO:0000313" key="4">
    <source>
        <dbReference type="Proteomes" id="UP001162131"/>
    </source>
</evidence>
<evidence type="ECO:0000313" key="3">
    <source>
        <dbReference type="EMBL" id="CAG9317249.1"/>
    </source>
</evidence>
<gene>
    <name evidence="3" type="ORF">BSTOLATCC_MIC18503</name>
</gene>
<reference evidence="3" key="1">
    <citation type="submission" date="2021-09" db="EMBL/GenBank/DDBJ databases">
        <authorList>
            <consortium name="AG Swart"/>
            <person name="Singh M."/>
            <person name="Singh A."/>
            <person name="Seah K."/>
            <person name="Emmerich C."/>
        </authorList>
    </citation>
    <scope>NUCLEOTIDE SEQUENCE</scope>
    <source>
        <strain evidence="3">ATCC30299</strain>
    </source>
</reference>
<comment type="caution">
    <text evidence="3">The sequence shown here is derived from an EMBL/GenBank/DDBJ whole genome shotgun (WGS) entry which is preliminary data.</text>
</comment>
<evidence type="ECO:0000256" key="1">
    <source>
        <dbReference type="SAM" id="Phobius"/>
    </source>
</evidence>
<dbReference type="Proteomes" id="UP001162131">
    <property type="component" value="Unassembled WGS sequence"/>
</dbReference>
<keyword evidence="4" id="KW-1185">Reference proteome</keyword>
<protein>
    <recommendedName>
        <fullName evidence="2">Cathepsin propeptide inhibitor domain-containing protein</fullName>
    </recommendedName>
</protein>
<dbReference type="InterPro" id="IPR038765">
    <property type="entry name" value="Papain-like_cys_pep_sf"/>
</dbReference>
<keyword evidence="1" id="KW-0472">Membrane</keyword>
<evidence type="ECO:0000259" key="2">
    <source>
        <dbReference type="SMART" id="SM00848"/>
    </source>
</evidence>
<sequence length="152" mass="17281">MDNFLSPKIQSKSWISGKVVASVSAISLIIVIGVIAICSASSTPSLLLKQFELEESEFQDFLNMYGKNYQGEEYLKRFQIFRDNLSFIRVNNFQNNGLVLGVNKFADITLTEFKQKHLMNSFPEISTKNSKFSKVLLKILHFQTMLTGESKV</sequence>
<accession>A0AAU9IUT2</accession>